<dbReference type="AlphaFoldDB" id="A0AAE3DY17"/>
<keyword evidence="2" id="KW-0472">Membrane</keyword>
<dbReference type="RefSeq" id="WP_308456120.1">
    <property type="nucleotide sequence ID" value="NZ_JAJEQM010000005.1"/>
</dbReference>
<proteinExistence type="predicted"/>
<feature type="domain" description="SGNH hydrolase-type esterase" evidence="3">
    <location>
        <begin position="95"/>
        <end position="262"/>
    </location>
</feature>
<evidence type="ECO:0000313" key="4">
    <source>
        <dbReference type="EMBL" id="MCC2210109.1"/>
    </source>
</evidence>
<dbReference type="InterPro" id="IPR036514">
    <property type="entry name" value="SGNH_hydro_sf"/>
</dbReference>
<evidence type="ECO:0000256" key="1">
    <source>
        <dbReference type="SAM" id="MobiDB-lite"/>
    </source>
</evidence>
<evidence type="ECO:0000313" key="5">
    <source>
        <dbReference type="Proteomes" id="UP001198242"/>
    </source>
</evidence>
<reference evidence="4 5" key="1">
    <citation type="submission" date="2021-10" db="EMBL/GenBank/DDBJ databases">
        <title>Anaerobic single-cell dispensing facilitates the cultivation of human gut bacteria.</title>
        <authorList>
            <person name="Afrizal A."/>
        </authorList>
    </citation>
    <scope>NUCLEOTIDE SEQUENCE [LARGE SCALE GENOMIC DNA]</scope>
    <source>
        <strain evidence="4 5">CLA-AA-H232</strain>
    </source>
</reference>
<keyword evidence="2" id="KW-1133">Transmembrane helix</keyword>
<protein>
    <submittedName>
        <fullName evidence="4">GDSL-type esterase/lipase family protein</fullName>
    </submittedName>
</protein>
<keyword evidence="2" id="KW-0812">Transmembrane</keyword>
<dbReference type="Proteomes" id="UP001198242">
    <property type="component" value="Unassembled WGS sequence"/>
</dbReference>
<dbReference type="SUPFAM" id="SSF52266">
    <property type="entry name" value="SGNH hydrolase"/>
    <property type="match status" value="1"/>
</dbReference>
<dbReference type="Pfam" id="PF13472">
    <property type="entry name" value="Lipase_GDSL_2"/>
    <property type="match status" value="1"/>
</dbReference>
<evidence type="ECO:0000259" key="3">
    <source>
        <dbReference type="Pfam" id="PF13472"/>
    </source>
</evidence>
<dbReference type="Gene3D" id="3.40.50.1110">
    <property type="entry name" value="SGNH hydrolase"/>
    <property type="match status" value="1"/>
</dbReference>
<organism evidence="4 5">
    <name type="scientific">Hominilimicola fabiformis</name>
    <dbReference type="NCBI Taxonomy" id="2885356"/>
    <lineage>
        <taxon>Bacteria</taxon>
        <taxon>Bacillati</taxon>
        <taxon>Bacillota</taxon>
        <taxon>Clostridia</taxon>
        <taxon>Eubacteriales</taxon>
        <taxon>Oscillospiraceae</taxon>
        <taxon>Hominilimicola</taxon>
    </lineage>
</organism>
<feature type="compositionally biased region" description="Polar residues" evidence="1">
    <location>
        <begin position="67"/>
        <end position="85"/>
    </location>
</feature>
<feature type="region of interest" description="Disordered" evidence="1">
    <location>
        <begin position="63"/>
        <end position="85"/>
    </location>
</feature>
<feature type="transmembrane region" description="Helical" evidence="2">
    <location>
        <begin position="24"/>
        <end position="45"/>
    </location>
</feature>
<sequence>MNQKERLEMIRRKRLREQRRRKILIRRVFVFAVAIIIAALVIFAIKGCVSSVSQRAEQKRQEELAAMSTQTPTTAPAQKSNSSDIDQNYYQNSAFIGNSFVDGMMNYSLVEGVDYFARIGLNVNDAMTKSTSTGTVPVIEELNNGKQYNKIFMIFGENELGWANSDTFVEQYGALIDKAKSYQSTAKIYLLAITPVTKEVSDNNVDNTNNEQIVKYNELIKKLAESKGVVYADVYSAVVGEDGNLPDGVASDGIHFGEDYYKKCLVYIQNNIQ</sequence>
<accession>A0AAE3DY17</accession>
<keyword evidence="5" id="KW-1185">Reference proteome</keyword>
<evidence type="ECO:0000256" key="2">
    <source>
        <dbReference type="SAM" id="Phobius"/>
    </source>
</evidence>
<dbReference type="InterPro" id="IPR013830">
    <property type="entry name" value="SGNH_hydro"/>
</dbReference>
<comment type="caution">
    <text evidence="4">The sequence shown here is derived from an EMBL/GenBank/DDBJ whole genome shotgun (WGS) entry which is preliminary data.</text>
</comment>
<gene>
    <name evidence="4" type="ORF">LKE05_04810</name>
</gene>
<dbReference type="EMBL" id="JAJEQM010000005">
    <property type="protein sequence ID" value="MCC2210109.1"/>
    <property type="molecule type" value="Genomic_DNA"/>
</dbReference>
<name>A0AAE3DY17_9FIRM</name>